<sequence length="386" mass="43078">MTAPDGLLDAVAAATAADGQAWFPDCGTPLSAVRLISAETRARCFLYRVELSSSDATRSIMVKVRHSDPNLRRLHLWEDRPVLAPVRTMDDESTARMEYQGLQLIEDALRDERDDRFGVLRPLAWLPGHAAMVTDLVEHPTLRTVLLGTTRLRLGARVRLGADPWRNAGAWLRLFHDHRSALPLTPRAETATHVGDLFRQFADFLLDRMPDRPLLRELSASGPDLAAWALPAELPLATCHGDFVANNMFTSPNGRITVFDPLPMWRAPVYQDIATLLVGLRALPVQAITQGMALPREAVARYEAAFLSGYFGTDPVPSTAVPAFQLLVLLDKWSALVSRRIRHGTVRPRVREARIRIASRHYHEETRRLLRTLERRHAAGGQGRGA</sequence>
<dbReference type="AlphaFoldDB" id="A0A543P1Q8"/>
<evidence type="ECO:0000259" key="1">
    <source>
        <dbReference type="Pfam" id="PF01636"/>
    </source>
</evidence>
<dbReference type="OrthoDB" id="101887at2"/>
<dbReference type="InterPro" id="IPR002575">
    <property type="entry name" value="Aminoglycoside_PTrfase"/>
</dbReference>
<dbReference type="Proteomes" id="UP000319865">
    <property type="component" value="Unassembled WGS sequence"/>
</dbReference>
<organism evidence="2 3">
    <name type="scientific">Blastococcus colisei</name>
    <dbReference type="NCBI Taxonomy" id="1564162"/>
    <lineage>
        <taxon>Bacteria</taxon>
        <taxon>Bacillati</taxon>
        <taxon>Actinomycetota</taxon>
        <taxon>Actinomycetes</taxon>
        <taxon>Geodermatophilales</taxon>
        <taxon>Geodermatophilaceae</taxon>
        <taxon>Blastococcus</taxon>
    </lineage>
</organism>
<evidence type="ECO:0000313" key="2">
    <source>
        <dbReference type="EMBL" id="TQN37900.1"/>
    </source>
</evidence>
<dbReference type="RefSeq" id="WP_142027793.1">
    <property type="nucleotide sequence ID" value="NZ_VFQE01000002.1"/>
</dbReference>
<keyword evidence="3" id="KW-1185">Reference proteome</keyword>
<dbReference type="Pfam" id="PF01636">
    <property type="entry name" value="APH"/>
    <property type="match status" value="1"/>
</dbReference>
<comment type="caution">
    <text evidence="2">The sequence shown here is derived from an EMBL/GenBank/DDBJ whole genome shotgun (WGS) entry which is preliminary data.</text>
</comment>
<keyword evidence="2" id="KW-0808">Transferase</keyword>
<gene>
    <name evidence="2" type="ORF">FHU33_4573</name>
</gene>
<name>A0A543P1Q8_9ACTN</name>
<proteinExistence type="predicted"/>
<reference evidence="2 3" key="1">
    <citation type="submission" date="2019-06" db="EMBL/GenBank/DDBJ databases">
        <title>Sequencing the genomes of 1000 actinobacteria strains.</title>
        <authorList>
            <person name="Klenk H.-P."/>
        </authorList>
    </citation>
    <scope>NUCLEOTIDE SEQUENCE [LARGE SCALE GENOMIC DNA]</scope>
    <source>
        <strain evidence="2 3">DSM 46837</strain>
    </source>
</reference>
<protein>
    <submittedName>
        <fullName evidence="2">Phosphotransferase family enzyme</fullName>
    </submittedName>
</protein>
<dbReference type="GO" id="GO:0016740">
    <property type="term" value="F:transferase activity"/>
    <property type="evidence" value="ECO:0007669"/>
    <property type="project" value="UniProtKB-KW"/>
</dbReference>
<dbReference type="Gene3D" id="3.90.1200.10">
    <property type="match status" value="1"/>
</dbReference>
<dbReference type="InterPro" id="IPR011009">
    <property type="entry name" value="Kinase-like_dom_sf"/>
</dbReference>
<feature type="domain" description="Aminoglycoside phosphotransferase" evidence="1">
    <location>
        <begin position="167"/>
        <end position="310"/>
    </location>
</feature>
<evidence type="ECO:0000313" key="3">
    <source>
        <dbReference type="Proteomes" id="UP000319865"/>
    </source>
</evidence>
<dbReference type="EMBL" id="VFQE01000002">
    <property type="protein sequence ID" value="TQN37900.1"/>
    <property type="molecule type" value="Genomic_DNA"/>
</dbReference>
<dbReference type="SUPFAM" id="SSF56112">
    <property type="entry name" value="Protein kinase-like (PK-like)"/>
    <property type="match status" value="1"/>
</dbReference>
<accession>A0A543P1Q8</accession>